<evidence type="ECO:0000313" key="2">
    <source>
        <dbReference type="Proteomes" id="UP000559256"/>
    </source>
</evidence>
<name>A0A8H5FJ99_9AGAR</name>
<reference evidence="1 2" key="1">
    <citation type="journal article" date="2020" name="ISME J.">
        <title>Uncovering the hidden diversity of litter-decomposition mechanisms in mushroom-forming fungi.</title>
        <authorList>
            <person name="Floudas D."/>
            <person name="Bentzer J."/>
            <person name="Ahren D."/>
            <person name="Johansson T."/>
            <person name="Persson P."/>
            <person name="Tunlid A."/>
        </authorList>
    </citation>
    <scope>NUCLEOTIDE SEQUENCE [LARGE SCALE GENOMIC DNA]</scope>
    <source>
        <strain evidence="1 2">CBS 291.85</strain>
    </source>
</reference>
<gene>
    <name evidence="1" type="ORF">D9758_015573</name>
</gene>
<organism evidence="1 2">
    <name type="scientific">Tetrapyrgos nigripes</name>
    <dbReference type="NCBI Taxonomy" id="182062"/>
    <lineage>
        <taxon>Eukaryota</taxon>
        <taxon>Fungi</taxon>
        <taxon>Dikarya</taxon>
        <taxon>Basidiomycota</taxon>
        <taxon>Agaricomycotina</taxon>
        <taxon>Agaricomycetes</taxon>
        <taxon>Agaricomycetidae</taxon>
        <taxon>Agaricales</taxon>
        <taxon>Marasmiineae</taxon>
        <taxon>Marasmiaceae</taxon>
        <taxon>Tetrapyrgos</taxon>
    </lineage>
</organism>
<evidence type="ECO:0000313" key="1">
    <source>
        <dbReference type="EMBL" id="KAF5338849.1"/>
    </source>
</evidence>
<dbReference type="Proteomes" id="UP000559256">
    <property type="component" value="Unassembled WGS sequence"/>
</dbReference>
<comment type="caution">
    <text evidence="1">The sequence shown here is derived from an EMBL/GenBank/DDBJ whole genome shotgun (WGS) entry which is preliminary data.</text>
</comment>
<keyword evidence="2" id="KW-1185">Reference proteome</keyword>
<dbReference type="SUPFAM" id="SSF56112">
    <property type="entry name" value="Protein kinase-like (PK-like)"/>
    <property type="match status" value="1"/>
</dbReference>
<dbReference type="InterPro" id="IPR011009">
    <property type="entry name" value="Kinase-like_dom_sf"/>
</dbReference>
<accession>A0A8H5FJ99</accession>
<dbReference type="OrthoDB" id="2803071at2759"/>
<evidence type="ECO:0008006" key="3">
    <source>
        <dbReference type="Google" id="ProtNLM"/>
    </source>
</evidence>
<proteinExistence type="predicted"/>
<protein>
    <recommendedName>
        <fullName evidence="3">Protein kinase domain-containing protein</fullName>
    </recommendedName>
</protein>
<dbReference type="EMBL" id="JAACJM010000190">
    <property type="protein sequence ID" value="KAF5338849.1"/>
    <property type="molecule type" value="Genomic_DNA"/>
</dbReference>
<sequence length="276" mass="31456">MNRRETIHDRIFQQSRFPFYRNRAEIAWNEARAYKQLKDLQGTIIPRSYGFHKVYVPADGSEEPCFAHIVEHVALSSLESLKKYGLLNEEVLFSLLNALIPSLHEMHNCHIAYNELWVNNVLVETACQKGQAAPLITKVVFVDFALSSKEDVDSIREDGDFVVGVVTHLHGDPAVPIVMDWKNQHTKKPYATKTFENVLLYGWERDRAPLVYPEPCIITLDDIAAGIFADKGMGAGMGRRHQQPLAEEEGHTIMVGRDVGLQIEYQRLHPRTDVHQ</sequence>
<dbReference type="AlphaFoldDB" id="A0A8H5FJ99"/>